<dbReference type="Pfam" id="PF00106">
    <property type="entry name" value="adh_short"/>
    <property type="match status" value="1"/>
</dbReference>
<dbReference type="PRINTS" id="PR00081">
    <property type="entry name" value="GDHRDH"/>
</dbReference>
<dbReference type="PRINTS" id="PR00080">
    <property type="entry name" value="SDRFAMILY"/>
</dbReference>
<dbReference type="InterPro" id="IPR002347">
    <property type="entry name" value="SDR_fam"/>
</dbReference>
<protein>
    <submittedName>
        <fullName evidence="2">Putative short-chain type dehydrogenase/reductase</fullName>
    </submittedName>
</protein>
<dbReference type="SUPFAM" id="SSF51735">
    <property type="entry name" value="NAD(P)-binding Rossmann-fold domains"/>
    <property type="match status" value="1"/>
</dbReference>
<keyword evidence="3" id="KW-1185">Reference proteome</keyword>
<organism evidence="2 3">
    <name type="scientific">Powai lake megavirus</name>
    <dbReference type="NCBI Taxonomy" id="1842663"/>
    <lineage>
        <taxon>Viruses</taxon>
        <taxon>Varidnaviria</taxon>
        <taxon>Bamfordvirae</taxon>
        <taxon>Nucleocytoviricota</taxon>
        <taxon>Megaviricetes</taxon>
        <taxon>Imitervirales</taxon>
        <taxon>Mimiviridae</taxon>
        <taxon>Megamimivirinae</taxon>
        <taxon>Megavirus</taxon>
        <taxon>Megavirus powaiense</taxon>
    </lineage>
</organism>
<dbReference type="CDD" id="cd05233">
    <property type="entry name" value="SDR_c"/>
    <property type="match status" value="1"/>
</dbReference>
<dbReference type="InterPro" id="IPR036291">
    <property type="entry name" value="NAD(P)-bd_dom_sf"/>
</dbReference>
<comment type="similarity">
    <text evidence="1">Belongs to the short-chain dehydrogenases/reductases (SDR) family.</text>
</comment>
<evidence type="ECO:0000256" key="1">
    <source>
        <dbReference type="ARBA" id="ARBA00006484"/>
    </source>
</evidence>
<accession>A0A167REC2</accession>
<evidence type="ECO:0000313" key="3">
    <source>
        <dbReference type="Proteomes" id="UP000241365"/>
    </source>
</evidence>
<dbReference type="Pfam" id="PF13561">
    <property type="entry name" value="adh_short_C2"/>
    <property type="match status" value="1"/>
</dbReference>
<reference evidence="2 3" key="1">
    <citation type="journal article" date="2016" name="Genome Announc.">
        <title>Complete Genome Sequence of a New Megavirus Family Member Isolated from an Inland Water Lake for the First Time in India.</title>
        <authorList>
            <person name="Chatterjee A."/>
            <person name="Ali F."/>
            <person name="Bange D."/>
            <person name="Kondabagil K."/>
        </authorList>
    </citation>
    <scope>NUCLEOTIDE SEQUENCE [LARGE SCALE GENOMIC DNA]</scope>
    <source>
        <strain evidence="2">1</strain>
    </source>
</reference>
<proteinExistence type="inferred from homology"/>
<dbReference type="GeneID" id="80512949"/>
<evidence type="ECO:0000313" key="2">
    <source>
        <dbReference type="EMBL" id="ANB50587.1"/>
    </source>
</evidence>
<dbReference type="KEGG" id="vg:80512949"/>
<dbReference type="Proteomes" id="UP000241365">
    <property type="component" value="Segment"/>
</dbReference>
<dbReference type="GO" id="GO:0016616">
    <property type="term" value="F:oxidoreductase activity, acting on the CH-OH group of donors, NAD or NADP as acceptor"/>
    <property type="evidence" value="ECO:0007669"/>
    <property type="project" value="TreeGrafter"/>
</dbReference>
<dbReference type="PANTHER" id="PTHR42760">
    <property type="entry name" value="SHORT-CHAIN DEHYDROGENASES/REDUCTASES FAMILY MEMBER"/>
    <property type="match status" value="1"/>
</dbReference>
<dbReference type="Gene3D" id="3.40.50.720">
    <property type="entry name" value="NAD(P)-binding Rossmann-like Domain"/>
    <property type="match status" value="1"/>
</dbReference>
<name>A0A167REC2_9VIRU</name>
<dbReference type="RefSeq" id="YP_010776338.1">
    <property type="nucleotide sequence ID" value="NC_075034.1"/>
</dbReference>
<dbReference type="EMBL" id="KU877344">
    <property type="protein sequence ID" value="ANB50587.1"/>
    <property type="molecule type" value="Genomic_DNA"/>
</dbReference>
<sequence length="339" mass="37605">MDQIDRFSDRFSDSVILIFGGTSGIGLMTAIDFINNGAKHIIVCGRSEWKWNRAKDIIFDNVNESVSKIENNKIILKNTSIEYMTCDVRVEDTVKTIIKNTINSYGYINIYFNNAGVQPIWGNTDGDITEINIESELTPHGEIIYKIPNNSRHKQQKDTCSSPASDYCENPIATFVMGITYCLKWEVHFAFTQSSDIPVSIINTISRNGINIPSYERPLYAASKAFVYSMTQSIATQAAQRSIISGRSVRINGIAPGPVLTPLEIPIFLAKTNVFDNLSDDEISEFDKKASKGVPLARTGRTNEISPAVLFLADYKQSSYMTGSVITIDGGFTASPIFE</sequence>